<protein>
    <submittedName>
        <fullName evidence="2">Uncharacterized protein</fullName>
    </submittedName>
</protein>
<proteinExistence type="predicted"/>
<name>A0A3N0YRS3_ANAGA</name>
<evidence type="ECO:0000256" key="1">
    <source>
        <dbReference type="SAM" id="MobiDB-lite"/>
    </source>
</evidence>
<accession>A0A3N0YRS3</accession>
<dbReference type="Proteomes" id="UP000281406">
    <property type="component" value="Unassembled WGS sequence"/>
</dbReference>
<gene>
    <name evidence="2" type="ORF">DPX16_12187</name>
</gene>
<comment type="caution">
    <text evidence="2">The sequence shown here is derived from an EMBL/GenBank/DDBJ whole genome shotgun (WGS) entry which is preliminary data.</text>
</comment>
<reference evidence="2 3" key="1">
    <citation type="submission" date="2018-10" db="EMBL/GenBank/DDBJ databases">
        <title>Genome assembly for a Yunnan-Guizhou Plateau 3E fish, Anabarilius grahami (Regan), and its evolutionary and genetic applications.</title>
        <authorList>
            <person name="Jiang W."/>
        </authorList>
    </citation>
    <scope>NUCLEOTIDE SEQUENCE [LARGE SCALE GENOMIC DNA]</scope>
    <source>
        <strain evidence="2">AG-KIZ</strain>
        <tissue evidence="2">Muscle</tissue>
    </source>
</reference>
<feature type="compositionally biased region" description="Polar residues" evidence="1">
    <location>
        <begin position="56"/>
        <end position="69"/>
    </location>
</feature>
<sequence>MELREGPIQQNLQSQVGRNQQLSFEDVRKEALALALVPATPVFTQNIAVEQGSARGGTSTEGLSGDSIS</sequence>
<evidence type="ECO:0000313" key="2">
    <source>
        <dbReference type="EMBL" id="ROL48571.1"/>
    </source>
</evidence>
<organism evidence="2 3">
    <name type="scientific">Anabarilius grahami</name>
    <name type="common">Kanglang fish</name>
    <name type="synonym">Barilius grahami</name>
    <dbReference type="NCBI Taxonomy" id="495550"/>
    <lineage>
        <taxon>Eukaryota</taxon>
        <taxon>Metazoa</taxon>
        <taxon>Chordata</taxon>
        <taxon>Craniata</taxon>
        <taxon>Vertebrata</taxon>
        <taxon>Euteleostomi</taxon>
        <taxon>Actinopterygii</taxon>
        <taxon>Neopterygii</taxon>
        <taxon>Teleostei</taxon>
        <taxon>Ostariophysi</taxon>
        <taxon>Cypriniformes</taxon>
        <taxon>Xenocyprididae</taxon>
        <taxon>Xenocypridinae</taxon>
        <taxon>Xenocypridinae incertae sedis</taxon>
        <taxon>Anabarilius</taxon>
    </lineage>
</organism>
<feature type="compositionally biased region" description="Polar residues" evidence="1">
    <location>
        <begin position="8"/>
        <end position="20"/>
    </location>
</feature>
<feature type="region of interest" description="Disordered" evidence="1">
    <location>
        <begin position="1"/>
        <end position="20"/>
    </location>
</feature>
<evidence type="ECO:0000313" key="3">
    <source>
        <dbReference type="Proteomes" id="UP000281406"/>
    </source>
</evidence>
<dbReference type="EMBL" id="RJVU01029436">
    <property type="protein sequence ID" value="ROL48571.1"/>
    <property type="molecule type" value="Genomic_DNA"/>
</dbReference>
<keyword evidence="3" id="KW-1185">Reference proteome</keyword>
<dbReference type="AlphaFoldDB" id="A0A3N0YRS3"/>
<feature type="region of interest" description="Disordered" evidence="1">
    <location>
        <begin position="50"/>
        <end position="69"/>
    </location>
</feature>